<reference evidence="1" key="1">
    <citation type="submission" date="2022-08" db="EMBL/GenBank/DDBJ databases">
        <authorList>
            <consortium name="DOE Joint Genome Institute"/>
            <person name="Min B."/>
            <person name="Riley R."/>
            <person name="Sierra-Patev S."/>
            <person name="Naranjo-Ortiz M."/>
            <person name="Looney B."/>
            <person name="Konkel Z."/>
            <person name="Slot J.C."/>
            <person name="Sakamoto Y."/>
            <person name="Steenwyk J.L."/>
            <person name="Rokas A."/>
            <person name="Carro J."/>
            <person name="Camarero S."/>
            <person name="Ferreira P."/>
            <person name="Molpeceres G."/>
            <person name="Ruiz-Duenas F.J."/>
            <person name="Serrano A."/>
            <person name="Henrissat B."/>
            <person name="Drula E."/>
            <person name="Hughes K.W."/>
            <person name="Mata J.L."/>
            <person name="Ishikawa N.K."/>
            <person name="Vargas-Isla R."/>
            <person name="Ushijima S."/>
            <person name="Smith C.A."/>
            <person name="Ahrendt S."/>
            <person name="Andreopoulos W."/>
            <person name="He G."/>
            <person name="Labutti K."/>
            <person name="Lipzen A."/>
            <person name="Ng V."/>
            <person name="Sandor L."/>
            <person name="Barry K."/>
            <person name="Martinez A.T."/>
            <person name="Xiao Y."/>
            <person name="Gibbons J.G."/>
            <person name="Terashima K."/>
            <person name="Hibbett D.S."/>
            <person name="Grigoriev I.V."/>
        </authorList>
    </citation>
    <scope>NUCLEOTIDE SEQUENCE</scope>
    <source>
        <strain evidence="1">Sp2 HRB7682 ss15</strain>
    </source>
</reference>
<comment type="caution">
    <text evidence="1">The sequence shown here is derived from an EMBL/GenBank/DDBJ whole genome shotgun (WGS) entry which is preliminary data.</text>
</comment>
<dbReference type="Proteomes" id="UP001150238">
    <property type="component" value="Unassembled WGS sequence"/>
</dbReference>
<evidence type="ECO:0000313" key="2">
    <source>
        <dbReference type="Proteomes" id="UP001150238"/>
    </source>
</evidence>
<protein>
    <recommendedName>
        <fullName evidence="3">F-box domain-containing protein</fullName>
    </recommendedName>
</protein>
<gene>
    <name evidence="1" type="ORF">C8J55DRAFT_489534</name>
</gene>
<evidence type="ECO:0000313" key="1">
    <source>
        <dbReference type="EMBL" id="KAJ4478725.1"/>
    </source>
</evidence>
<accession>A0A9W9DNL8</accession>
<organism evidence="1 2">
    <name type="scientific">Lentinula lateritia</name>
    <dbReference type="NCBI Taxonomy" id="40482"/>
    <lineage>
        <taxon>Eukaryota</taxon>
        <taxon>Fungi</taxon>
        <taxon>Dikarya</taxon>
        <taxon>Basidiomycota</taxon>
        <taxon>Agaricomycotina</taxon>
        <taxon>Agaricomycetes</taxon>
        <taxon>Agaricomycetidae</taxon>
        <taxon>Agaricales</taxon>
        <taxon>Marasmiineae</taxon>
        <taxon>Omphalotaceae</taxon>
        <taxon>Lentinula</taxon>
    </lineage>
</organism>
<proteinExistence type="predicted"/>
<sequence>MHLDADLPKDLVVEDFHVKLSPWDTAYLKTMIKRLPSVKTLFIQWDWLPTDTVTLYEVVIANCSHLPQLLHLTLSPLTSISQQNLLRIRETCPTITTVTVGDQRWMYTGSWKLINKGTISVTAQ</sequence>
<dbReference type="EMBL" id="JANVFS010000017">
    <property type="protein sequence ID" value="KAJ4478725.1"/>
    <property type="molecule type" value="Genomic_DNA"/>
</dbReference>
<name>A0A9W9DNL8_9AGAR</name>
<evidence type="ECO:0008006" key="3">
    <source>
        <dbReference type="Google" id="ProtNLM"/>
    </source>
</evidence>
<reference evidence="1" key="2">
    <citation type="journal article" date="2023" name="Proc. Natl. Acad. Sci. U.S.A.">
        <title>A global phylogenomic analysis of the shiitake genus Lentinula.</title>
        <authorList>
            <person name="Sierra-Patev S."/>
            <person name="Min B."/>
            <person name="Naranjo-Ortiz M."/>
            <person name="Looney B."/>
            <person name="Konkel Z."/>
            <person name="Slot J.C."/>
            <person name="Sakamoto Y."/>
            <person name="Steenwyk J.L."/>
            <person name="Rokas A."/>
            <person name="Carro J."/>
            <person name="Camarero S."/>
            <person name="Ferreira P."/>
            <person name="Molpeceres G."/>
            <person name="Ruiz-Duenas F.J."/>
            <person name="Serrano A."/>
            <person name="Henrissat B."/>
            <person name="Drula E."/>
            <person name="Hughes K.W."/>
            <person name="Mata J.L."/>
            <person name="Ishikawa N.K."/>
            <person name="Vargas-Isla R."/>
            <person name="Ushijima S."/>
            <person name="Smith C.A."/>
            <person name="Donoghue J."/>
            <person name="Ahrendt S."/>
            <person name="Andreopoulos W."/>
            <person name="He G."/>
            <person name="LaButti K."/>
            <person name="Lipzen A."/>
            <person name="Ng V."/>
            <person name="Riley R."/>
            <person name="Sandor L."/>
            <person name="Barry K."/>
            <person name="Martinez A.T."/>
            <person name="Xiao Y."/>
            <person name="Gibbons J.G."/>
            <person name="Terashima K."/>
            <person name="Grigoriev I.V."/>
            <person name="Hibbett D."/>
        </authorList>
    </citation>
    <scope>NUCLEOTIDE SEQUENCE</scope>
    <source>
        <strain evidence="1">Sp2 HRB7682 ss15</strain>
    </source>
</reference>
<dbReference type="AlphaFoldDB" id="A0A9W9DNL8"/>